<evidence type="ECO:0000256" key="7">
    <source>
        <dbReference type="SAM" id="SignalP"/>
    </source>
</evidence>
<dbReference type="PANTHER" id="PTHR24421">
    <property type="entry name" value="NITRATE/NITRITE SENSOR PROTEIN NARX-RELATED"/>
    <property type="match status" value="1"/>
</dbReference>
<keyword evidence="6" id="KW-0472">Membrane</keyword>
<dbReference type="Gene3D" id="3.30.565.10">
    <property type="entry name" value="Histidine kinase-like ATPase, C-terminal domain"/>
    <property type="match status" value="1"/>
</dbReference>
<dbReference type="InterPro" id="IPR050482">
    <property type="entry name" value="Sensor_HK_TwoCompSys"/>
</dbReference>
<keyword evidence="5" id="KW-0902">Two-component regulatory system</keyword>
<feature type="signal peptide" evidence="7">
    <location>
        <begin position="1"/>
        <end position="23"/>
    </location>
</feature>
<keyword evidence="7" id="KW-0732">Signal</keyword>
<dbReference type="EMBL" id="QOVL01000008">
    <property type="protein sequence ID" value="RXG29906.1"/>
    <property type="molecule type" value="Genomic_DNA"/>
</dbReference>
<dbReference type="GO" id="GO:0000160">
    <property type="term" value="P:phosphorelay signal transduction system"/>
    <property type="evidence" value="ECO:0007669"/>
    <property type="project" value="UniProtKB-KW"/>
</dbReference>
<protein>
    <recommendedName>
        <fullName evidence="2">histidine kinase</fullName>
        <ecNumber evidence="2">2.7.13.3</ecNumber>
    </recommendedName>
</protein>
<dbReference type="STRING" id="1122159.SAMN02745246_02078"/>
<dbReference type="RefSeq" id="WP_073099155.1">
    <property type="nucleotide sequence ID" value="NZ_QOVL01000008.1"/>
</dbReference>
<comment type="catalytic activity">
    <reaction evidence="1">
        <text>ATP + protein L-histidine = ADP + protein N-phospho-L-histidine.</text>
        <dbReference type="EC" id="2.7.13.3"/>
    </reaction>
</comment>
<dbReference type="GO" id="GO:0004673">
    <property type="term" value="F:protein histidine kinase activity"/>
    <property type="evidence" value="ECO:0007669"/>
    <property type="project" value="UniProtKB-EC"/>
</dbReference>
<reference evidence="8 9" key="1">
    <citation type="submission" date="2018-07" db="EMBL/GenBank/DDBJ databases">
        <title>Leeuwenhoekiella genomics.</title>
        <authorList>
            <person name="Tahon G."/>
            <person name="Willems A."/>
        </authorList>
    </citation>
    <scope>NUCLEOTIDE SEQUENCE [LARGE SCALE GENOMIC DNA]</scope>
    <source>
        <strain evidence="8 9">LMG 1345</strain>
    </source>
</reference>
<evidence type="ECO:0000256" key="5">
    <source>
        <dbReference type="ARBA" id="ARBA00023012"/>
    </source>
</evidence>
<dbReference type="Gene3D" id="1.25.40.10">
    <property type="entry name" value="Tetratricopeptide repeat domain"/>
    <property type="match status" value="2"/>
</dbReference>
<keyword evidence="4" id="KW-0418">Kinase</keyword>
<accession>A0A4Q0PLV3</accession>
<dbReference type="AlphaFoldDB" id="A0A4Q0PLV3"/>
<dbReference type="Proteomes" id="UP000290608">
    <property type="component" value="Unassembled WGS sequence"/>
</dbReference>
<evidence type="ECO:0000256" key="3">
    <source>
        <dbReference type="ARBA" id="ARBA00022679"/>
    </source>
</evidence>
<gene>
    <name evidence="8" type="ORF">DSL99_1959</name>
</gene>
<name>A0A4Q0PLV3_9FLAO</name>
<evidence type="ECO:0000256" key="1">
    <source>
        <dbReference type="ARBA" id="ARBA00000085"/>
    </source>
</evidence>
<dbReference type="SUPFAM" id="SSF55874">
    <property type="entry name" value="ATPase domain of HSP90 chaperone/DNA topoisomerase II/histidine kinase"/>
    <property type="match status" value="1"/>
</dbReference>
<evidence type="ECO:0000256" key="4">
    <source>
        <dbReference type="ARBA" id="ARBA00022777"/>
    </source>
</evidence>
<evidence type="ECO:0000256" key="6">
    <source>
        <dbReference type="SAM" id="Phobius"/>
    </source>
</evidence>
<proteinExistence type="predicted"/>
<sequence>MKNTHLSFLFLVFSVFIQCPIIAQQTTDKDNTATRYYKILLNPTNPTTYNEAIRYYRDAYQKNLKQKNYSRALYDLELLAIGKFNIGAYNDSEILLVEALKLTKKDTSQAKIATRKRIFYQLSLLYKNLKAYDKSLALQQRSLAYAETETDSAQIMINISNILREQQAYTPATDTLKYALRQLKKEQSDYLKAYILDNLGYTELLTNNDSSLVHLQESLWLRRKLNDPHGLFSNYRHLALYHEQADNLDSATFYASQALDLAYQIEDPEYEHEALGILINLNSDTLAQRFKVLGDSINAIKQANRNTYAAMEYDVEQEQQKTHVAKLESERQKRINTVYLSGIGLLIAIGGGCFIWMQQRKKTRLLKTIRQTEASISKKVHDGLANDTFQVLSELQNLNNVPEHILDRLDKIYIETRNISKDHSPLIEGANFKDQLTSRLNSYKTDQLSILTRNLDQVDWAMFSQLKKDTIYMVLGELLTNAKKHSEAGLILLSFETRSKKLHINYSDNGIGGPVIKGNGMQNMEFRIRAIKGTINFESESNKGFKVQIVI</sequence>
<organism evidence="8 9">
    <name type="scientific">Leeuwenhoekiella marinoflava</name>
    <dbReference type="NCBI Taxonomy" id="988"/>
    <lineage>
        <taxon>Bacteria</taxon>
        <taxon>Pseudomonadati</taxon>
        <taxon>Bacteroidota</taxon>
        <taxon>Flavobacteriia</taxon>
        <taxon>Flavobacteriales</taxon>
        <taxon>Flavobacteriaceae</taxon>
        <taxon>Leeuwenhoekiella</taxon>
    </lineage>
</organism>
<evidence type="ECO:0000313" key="9">
    <source>
        <dbReference type="Proteomes" id="UP000290608"/>
    </source>
</evidence>
<keyword evidence="6" id="KW-1133">Transmembrane helix</keyword>
<dbReference type="InterPro" id="IPR011990">
    <property type="entry name" value="TPR-like_helical_dom_sf"/>
</dbReference>
<keyword evidence="3" id="KW-0808">Transferase</keyword>
<dbReference type="InterPro" id="IPR036890">
    <property type="entry name" value="HATPase_C_sf"/>
</dbReference>
<dbReference type="PANTHER" id="PTHR24421:SF10">
    <property type="entry name" value="NITRATE_NITRITE SENSOR PROTEIN NARQ"/>
    <property type="match status" value="1"/>
</dbReference>
<feature type="chain" id="PRO_5020489869" description="histidine kinase" evidence="7">
    <location>
        <begin position="24"/>
        <end position="551"/>
    </location>
</feature>
<evidence type="ECO:0000313" key="8">
    <source>
        <dbReference type="EMBL" id="RXG29906.1"/>
    </source>
</evidence>
<evidence type="ECO:0000256" key="2">
    <source>
        <dbReference type="ARBA" id="ARBA00012438"/>
    </source>
</evidence>
<feature type="transmembrane region" description="Helical" evidence="6">
    <location>
        <begin position="338"/>
        <end position="357"/>
    </location>
</feature>
<dbReference type="SUPFAM" id="SSF48452">
    <property type="entry name" value="TPR-like"/>
    <property type="match status" value="1"/>
</dbReference>
<dbReference type="CDD" id="cd16917">
    <property type="entry name" value="HATPase_UhpB-NarQ-NarX-like"/>
    <property type="match status" value="1"/>
</dbReference>
<comment type="caution">
    <text evidence="8">The sequence shown here is derived from an EMBL/GenBank/DDBJ whole genome shotgun (WGS) entry which is preliminary data.</text>
</comment>
<keyword evidence="6" id="KW-0812">Transmembrane</keyword>
<dbReference type="EC" id="2.7.13.3" evidence="2"/>